<accession>A0A6J4S2C2</accession>
<dbReference type="Pfam" id="PF09339">
    <property type="entry name" value="HTH_IclR"/>
    <property type="match status" value="1"/>
</dbReference>
<reference evidence="2" key="1">
    <citation type="submission" date="2020-02" db="EMBL/GenBank/DDBJ databases">
        <authorList>
            <person name="Meier V. D."/>
        </authorList>
    </citation>
    <scope>NUCLEOTIDE SEQUENCE</scope>
    <source>
        <strain evidence="2">AVDCRST_MAG13</strain>
    </source>
</reference>
<evidence type="ECO:0000313" key="2">
    <source>
        <dbReference type="EMBL" id="CAA9487596.1"/>
    </source>
</evidence>
<dbReference type="Gene3D" id="1.10.10.10">
    <property type="entry name" value="Winged helix-like DNA-binding domain superfamily/Winged helix DNA-binding domain"/>
    <property type="match status" value="1"/>
</dbReference>
<dbReference type="GO" id="GO:0003677">
    <property type="term" value="F:DNA binding"/>
    <property type="evidence" value="ECO:0007669"/>
    <property type="project" value="InterPro"/>
</dbReference>
<dbReference type="SUPFAM" id="SSF46785">
    <property type="entry name" value="Winged helix' DNA-binding domain"/>
    <property type="match status" value="1"/>
</dbReference>
<proteinExistence type="predicted"/>
<dbReference type="AlphaFoldDB" id="A0A6J4S2C2"/>
<feature type="non-terminal residue" evidence="2">
    <location>
        <position position="77"/>
    </location>
</feature>
<dbReference type="EMBL" id="CADCVO010000243">
    <property type="protein sequence ID" value="CAA9487596.1"/>
    <property type="molecule type" value="Genomic_DNA"/>
</dbReference>
<dbReference type="InterPro" id="IPR036390">
    <property type="entry name" value="WH_DNA-bd_sf"/>
</dbReference>
<evidence type="ECO:0000259" key="1">
    <source>
        <dbReference type="Pfam" id="PF09339"/>
    </source>
</evidence>
<name>A0A6J4S2C2_9ACTN</name>
<protein>
    <recommendedName>
        <fullName evidence="1">HTH iclR-type domain-containing protein</fullName>
    </recommendedName>
</protein>
<sequence length="77" mass="8693">MGRQSKAGSRAGFRIQERDLEIVEWLGRVRLATVVEVQQRFGMARSKAYGRLQGLVELGLVEHERRVPGLGVFLATR</sequence>
<organism evidence="2">
    <name type="scientific">uncultured Solirubrobacteraceae bacterium</name>
    <dbReference type="NCBI Taxonomy" id="1162706"/>
    <lineage>
        <taxon>Bacteria</taxon>
        <taxon>Bacillati</taxon>
        <taxon>Actinomycetota</taxon>
        <taxon>Thermoleophilia</taxon>
        <taxon>Solirubrobacterales</taxon>
        <taxon>Solirubrobacteraceae</taxon>
        <taxon>environmental samples</taxon>
    </lineage>
</organism>
<dbReference type="InterPro" id="IPR005471">
    <property type="entry name" value="Tscrpt_reg_IclR_N"/>
</dbReference>
<feature type="domain" description="HTH iclR-type" evidence="1">
    <location>
        <begin position="20"/>
        <end position="64"/>
    </location>
</feature>
<dbReference type="InterPro" id="IPR036388">
    <property type="entry name" value="WH-like_DNA-bd_sf"/>
</dbReference>
<dbReference type="GO" id="GO:0006355">
    <property type="term" value="P:regulation of DNA-templated transcription"/>
    <property type="evidence" value="ECO:0007669"/>
    <property type="project" value="InterPro"/>
</dbReference>
<gene>
    <name evidence="2" type="ORF">AVDCRST_MAG13-1554</name>
</gene>